<organism evidence="1 2">
    <name type="scientific">Portunus trituberculatus</name>
    <name type="common">Swimming crab</name>
    <name type="synonym">Neptunus trituberculatus</name>
    <dbReference type="NCBI Taxonomy" id="210409"/>
    <lineage>
        <taxon>Eukaryota</taxon>
        <taxon>Metazoa</taxon>
        <taxon>Ecdysozoa</taxon>
        <taxon>Arthropoda</taxon>
        <taxon>Crustacea</taxon>
        <taxon>Multicrustacea</taxon>
        <taxon>Malacostraca</taxon>
        <taxon>Eumalacostraca</taxon>
        <taxon>Eucarida</taxon>
        <taxon>Decapoda</taxon>
        <taxon>Pleocyemata</taxon>
        <taxon>Brachyura</taxon>
        <taxon>Eubrachyura</taxon>
        <taxon>Portunoidea</taxon>
        <taxon>Portunidae</taxon>
        <taxon>Portuninae</taxon>
        <taxon>Portunus</taxon>
    </lineage>
</organism>
<protein>
    <submittedName>
        <fullName evidence="1">Uncharacterized protein</fullName>
    </submittedName>
</protein>
<accession>A0A5B7FY24</accession>
<comment type="caution">
    <text evidence="1">The sequence shown here is derived from an EMBL/GenBank/DDBJ whole genome shotgun (WGS) entry which is preliminary data.</text>
</comment>
<reference evidence="1 2" key="1">
    <citation type="submission" date="2019-05" db="EMBL/GenBank/DDBJ databases">
        <title>Another draft genome of Portunus trituberculatus and its Hox gene families provides insights of decapod evolution.</title>
        <authorList>
            <person name="Jeong J.-H."/>
            <person name="Song I."/>
            <person name="Kim S."/>
            <person name="Choi T."/>
            <person name="Kim D."/>
            <person name="Ryu S."/>
            <person name="Kim W."/>
        </authorList>
    </citation>
    <scope>NUCLEOTIDE SEQUENCE [LARGE SCALE GENOMIC DNA]</scope>
    <source>
        <tissue evidence="1">Muscle</tissue>
    </source>
</reference>
<name>A0A5B7FY24_PORTR</name>
<sequence length="50" mass="5508">MMTVQGMMETAQGGVVVVVVVVAGRERDKRRILHSWRASKVSSPSLRTPN</sequence>
<dbReference type="EMBL" id="VSRR010009279">
    <property type="protein sequence ID" value="MPC50109.1"/>
    <property type="molecule type" value="Genomic_DNA"/>
</dbReference>
<dbReference type="AlphaFoldDB" id="A0A5B7FY24"/>
<keyword evidence="2" id="KW-1185">Reference proteome</keyword>
<evidence type="ECO:0000313" key="1">
    <source>
        <dbReference type="EMBL" id="MPC50109.1"/>
    </source>
</evidence>
<gene>
    <name evidence="1" type="ORF">E2C01_043931</name>
</gene>
<dbReference type="Proteomes" id="UP000324222">
    <property type="component" value="Unassembled WGS sequence"/>
</dbReference>
<proteinExistence type="predicted"/>
<evidence type="ECO:0000313" key="2">
    <source>
        <dbReference type="Proteomes" id="UP000324222"/>
    </source>
</evidence>